<evidence type="ECO:0000313" key="3">
    <source>
        <dbReference type="EMBL" id="GAH88536.1"/>
    </source>
</evidence>
<keyword evidence="2" id="KW-0812">Transmembrane</keyword>
<accession>X1J1J3</accession>
<keyword evidence="2" id="KW-0472">Membrane</keyword>
<feature type="region of interest" description="Disordered" evidence="1">
    <location>
        <begin position="1"/>
        <end position="43"/>
    </location>
</feature>
<protein>
    <submittedName>
        <fullName evidence="3">Uncharacterized protein</fullName>
    </submittedName>
</protein>
<feature type="transmembrane region" description="Helical" evidence="2">
    <location>
        <begin position="60"/>
        <end position="79"/>
    </location>
</feature>
<dbReference type="AlphaFoldDB" id="X1J1J3"/>
<gene>
    <name evidence="3" type="ORF">S03H2_63963</name>
</gene>
<feature type="compositionally biased region" description="Basic residues" evidence="1">
    <location>
        <begin position="1"/>
        <end position="11"/>
    </location>
</feature>
<feature type="non-terminal residue" evidence="3">
    <location>
        <position position="82"/>
    </location>
</feature>
<evidence type="ECO:0000256" key="1">
    <source>
        <dbReference type="SAM" id="MobiDB-lite"/>
    </source>
</evidence>
<sequence length="82" mass="8622">MGRRKSTRRGGKSATGLRKPVRRHTTIHKPGTGEQRRVAAQAPAKKAARRSLDTGIGAKYAILVSVAVILVSAGAGFVVTDT</sequence>
<proteinExistence type="predicted"/>
<dbReference type="EMBL" id="BARU01041494">
    <property type="protein sequence ID" value="GAH88536.1"/>
    <property type="molecule type" value="Genomic_DNA"/>
</dbReference>
<comment type="caution">
    <text evidence="3">The sequence shown here is derived from an EMBL/GenBank/DDBJ whole genome shotgun (WGS) entry which is preliminary data.</text>
</comment>
<organism evidence="3">
    <name type="scientific">marine sediment metagenome</name>
    <dbReference type="NCBI Taxonomy" id="412755"/>
    <lineage>
        <taxon>unclassified sequences</taxon>
        <taxon>metagenomes</taxon>
        <taxon>ecological metagenomes</taxon>
    </lineage>
</organism>
<name>X1J1J3_9ZZZZ</name>
<evidence type="ECO:0000256" key="2">
    <source>
        <dbReference type="SAM" id="Phobius"/>
    </source>
</evidence>
<reference evidence="3" key="1">
    <citation type="journal article" date="2014" name="Front. Microbiol.">
        <title>High frequency of phylogenetically diverse reductive dehalogenase-homologous genes in deep subseafloor sedimentary metagenomes.</title>
        <authorList>
            <person name="Kawai M."/>
            <person name="Futagami T."/>
            <person name="Toyoda A."/>
            <person name="Takaki Y."/>
            <person name="Nishi S."/>
            <person name="Hori S."/>
            <person name="Arai W."/>
            <person name="Tsubouchi T."/>
            <person name="Morono Y."/>
            <person name="Uchiyama I."/>
            <person name="Ito T."/>
            <person name="Fujiyama A."/>
            <person name="Inagaki F."/>
            <person name="Takami H."/>
        </authorList>
    </citation>
    <scope>NUCLEOTIDE SEQUENCE</scope>
    <source>
        <strain evidence="3">Expedition CK06-06</strain>
    </source>
</reference>
<keyword evidence="2" id="KW-1133">Transmembrane helix</keyword>